<keyword evidence="3 10" id="KW-0716">Sensory transduction</keyword>
<dbReference type="InterPro" id="IPR004117">
    <property type="entry name" value="7tm6_olfct_rcpt"/>
</dbReference>
<proteinExistence type="inferred from homology"/>
<name>A0ABP1NKA1_XYLVO</name>
<reference evidence="11 12" key="1">
    <citation type="submission" date="2024-08" db="EMBL/GenBank/DDBJ databases">
        <authorList>
            <person name="Will J Nash"/>
            <person name="Angela Man"/>
            <person name="Seanna McTaggart"/>
            <person name="Kendall Baker"/>
            <person name="Tom Barker"/>
            <person name="Leah Catchpole"/>
            <person name="Alex Durrant"/>
            <person name="Karim Gharbi"/>
            <person name="Naomi Irish"/>
            <person name="Gemy Kaithakottil"/>
            <person name="Debby Ku"/>
            <person name="Aaliyah Providence"/>
            <person name="Felix Shaw"/>
            <person name="David Swarbreck"/>
            <person name="Chris Watkins"/>
            <person name="Ann M. McCartney"/>
            <person name="Giulio Formenti"/>
            <person name="Alice Mouton"/>
            <person name="Noel Vella"/>
            <person name="Bjorn M von Reumont"/>
            <person name="Adriana Vella"/>
            <person name="Wilfried Haerty"/>
        </authorList>
    </citation>
    <scope>NUCLEOTIDE SEQUENCE [LARGE SCALE GENOMIC DNA]</scope>
</reference>
<comment type="subcellular location">
    <subcellularLocation>
        <location evidence="1 10">Cell membrane</location>
        <topology evidence="1 10">Multi-pass membrane protein</topology>
    </subcellularLocation>
</comment>
<comment type="similarity">
    <text evidence="10">Belongs to the insect chemoreceptor superfamily. Heteromeric odorant receptor channel (TC 1.A.69) family.</text>
</comment>
<sequence>MFQTQNYFQHYTQRKAVLLFHKRNKREDLDIFDIPYYKMLQKYLQLLGQDPHQSNEIRKIILIVILISGASVFIPTSIEVFVSLRKKDMDAVIECLPHLIATATSMVKLLNIYIYRQNFKKMFDFISKEWERLKFSDELHVLEEVTLQGSKVAHLYRNTLLSFMSLFLIAPLIVPMLDIVLPLNETRPRQQLLRVNYLIFDEKEYFFYIYFQLFWAAIAIVLIIVTVDSLYILIIHHTSGLLAVCGYQIQKVTENPIVFSNEADAYKQFRNCIIAHDRAIQFYDILNESSRFSYLIQVGLNMMGISVTAVQTVANFGRPEEAIRTAVFLGAEQFHLFVISLPGQVLLDHCSTLSDNIYSSTWYNIPVKAQKMLHTMQIRSKKACSLTAGGLYEMNMENFGITFKTCMSYFTMLMSLRE</sequence>
<comment type="caution">
    <text evidence="11">The sequence shown here is derived from an EMBL/GenBank/DDBJ whole genome shotgun (WGS) entry which is preliminary data.</text>
</comment>
<accession>A0ABP1NKA1</accession>
<protein>
    <recommendedName>
        <fullName evidence="10">Odorant receptor</fullName>
    </recommendedName>
</protein>
<keyword evidence="9 10" id="KW-0807">Transducer</keyword>
<feature type="transmembrane region" description="Helical" evidence="10">
    <location>
        <begin position="160"/>
        <end position="184"/>
    </location>
</feature>
<keyword evidence="5 10" id="KW-0552">Olfaction</keyword>
<evidence type="ECO:0000313" key="11">
    <source>
        <dbReference type="EMBL" id="CAL7940218.1"/>
    </source>
</evidence>
<evidence type="ECO:0000256" key="3">
    <source>
        <dbReference type="ARBA" id="ARBA00022606"/>
    </source>
</evidence>
<evidence type="ECO:0000256" key="8">
    <source>
        <dbReference type="ARBA" id="ARBA00023170"/>
    </source>
</evidence>
<feature type="transmembrane region" description="Helical" evidence="10">
    <location>
        <begin position="96"/>
        <end position="115"/>
    </location>
</feature>
<evidence type="ECO:0000256" key="10">
    <source>
        <dbReference type="RuleBase" id="RU351113"/>
    </source>
</evidence>
<dbReference type="PANTHER" id="PTHR21137">
    <property type="entry name" value="ODORANT RECEPTOR"/>
    <property type="match status" value="1"/>
</dbReference>
<evidence type="ECO:0000256" key="2">
    <source>
        <dbReference type="ARBA" id="ARBA00022475"/>
    </source>
</evidence>
<evidence type="ECO:0000256" key="4">
    <source>
        <dbReference type="ARBA" id="ARBA00022692"/>
    </source>
</evidence>
<keyword evidence="7 10" id="KW-0472">Membrane</keyword>
<evidence type="ECO:0000313" key="12">
    <source>
        <dbReference type="Proteomes" id="UP001642520"/>
    </source>
</evidence>
<evidence type="ECO:0000256" key="9">
    <source>
        <dbReference type="ARBA" id="ARBA00023224"/>
    </source>
</evidence>
<dbReference type="Pfam" id="PF02949">
    <property type="entry name" value="7tm_6"/>
    <property type="match status" value="1"/>
</dbReference>
<evidence type="ECO:0000256" key="1">
    <source>
        <dbReference type="ARBA" id="ARBA00004651"/>
    </source>
</evidence>
<gene>
    <name evidence="11" type="ORF">XYLVIOL_LOCUS4381</name>
</gene>
<keyword evidence="6 10" id="KW-1133">Transmembrane helix</keyword>
<dbReference type="Proteomes" id="UP001642520">
    <property type="component" value="Unassembled WGS sequence"/>
</dbReference>
<keyword evidence="2" id="KW-1003">Cell membrane</keyword>
<evidence type="ECO:0000256" key="7">
    <source>
        <dbReference type="ARBA" id="ARBA00023136"/>
    </source>
</evidence>
<feature type="transmembrane region" description="Helical" evidence="10">
    <location>
        <begin position="205"/>
        <end position="224"/>
    </location>
</feature>
<keyword evidence="4 10" id="KW-0812">Transmembrane</keyword>
<organism evidence="11 12">
    <name type="scientific">Xylocopa violacea</name>
    <name type="common">Violet carpenter bee</name>
    <name type="synonym">Apis violacea</name>
    <dbReference type="NCBI Taxonomy" id="135666"/>
    <lineage>
        <taxon>Eukaryota</taxon>
        <taxon>Metazoa</taxon>
        <taxon>Ecdysozoa</taxon>
        <taxon>Arthropoda</taxon>
        <taxon>Hexapoda</taxon>
        <taxon>Insecta</taxon>
        <taxon>Pterygota</taxon>
        <taxon>Neoptera</taxon>
        <taxon>Endopterygota</taxon>
        <taxon>Hymenoptera</taxon>
        <taxon>Apocrita</taxon>
        <taxon>Aculeata</taxon>
        <taxon>Apoidea</taxon>
        <taxon>Anthophila</taxon>
        <taxon>Apidae</taxon>
        <taxon>Xylocopa</taxon>
        <taxon>Xylocopa</taxon>
    </lineage>
</organism>
<evidence type="ECO:0000256" key="6">
    <source>
        <dbReference type="ARBA" id="ARBA00022989"/>
    </source>
</evidence>
<feature type="transmembrane region" description="Helical" evidence="10">
    <location>
        <begin position="60"/>
        <end position="84"/>
    </location>
</feature>
<dbReference type="PANTHER" id="PTHR21137:SF35">
    <property type="entry name" value="ODORANT RECEPTOR 19A-RELATED"/>
    <property type="match status" value="1"/>
</dbReference>
<keyword evidence="8 10" id="KW-0675">Receptor</keyword>
<comment type="caution">
    <text evidence="10">Lacks conserved residue(s) required for the propagation of feature annotation.</text>
</comment>
<dbReference type="EMBL" id="CAXAJV020001290">
    <property type="protein sequence ID" value="CAL7940218.1"/>
    <property type="molecule type" value="Genomic_DNA"/>
</dbReference>
<keyword evidence="12" id="KW-1185">Reference proteome</keyword>
<evidence type="ECO:0000256" key="5">
    <source>
        <dbReference type="ARBA" id="ARBA00022725"/>
    </source>
</evidence>